<feature type="compositionally biased region" description="Basic residues" evidence="1">
    <location>
        <begin position="171"/>
        <end position="185"/>
    </location>
</feature>
<sequence>MPPKRKAPDDFKKADKSSKNDRKDGSADDEREDFAPPSARAKVLKKRRGRPPGKRVAQESADDGERESSEDDEPPVKRPRGRPPKGLAAAPPSIPAPRVTRASARLMANPPPAAPLPVSVRPTPRRPSPGYTKMASEDEGYSHAVTKKWQRKYHAKKELQAREAFVKARRLAGALKRKKGRKTRRASNEDEDEDETETEDEEAADDGPAHGGRRDGGPDKDHEGGNRDTNDTNHDEPGANDSDGNSGGGRAGYPSSRQGALPPRAPSVDVFSAGPPGMPTKFVRGLFAPSPPLESDLSGSDFEETERAAKITRAFRNRRSISVDKDGDDDDDSTLQAEVVQSSAPLAGEDLDTEVVASSPAPPDDAAYVDRAARRQDPKGAPPPNLPDDEDRSAGDVASGKNGEARVGRISKLAEEECEDFGVRTEADAKGISLRHRLTVETVYTKAKLRRLFKRAPNSWNNHQAVEARASRVPGEGRDAFVIRARGLYAENIDPHKHTEEEIQAFKKELGDSIEELAGLPGVLKAPVSRMNDNVAEVKTTLSALGRFNPDIHHINFALYTGTDQAARQLSGIVTASDLVVEMIKEPENKVMVQDLVDMFVGMLSIIGKAKVAETINKGSCGKELAAAEPVLSKSAVDRKGKQRADRLDVEPKIVPIRKDGVDSAVAHDFRNVVTNRLLKMLNNIISSVSTAAIRTTMSWTKFGTLAVTYCLRIVSWPHGLLHIPGRYFDCAKLGLSDWKHLFELCSDGELKVVPWTPEQKGVIVGSVAFGEIPLVVSDQGITLLYARDVQEKKKKKVAQAAPKRPVIVRTPLLSPPPPSPPPPSSHRVPLPRVPAGHPVQGPDNFLGYEIVDQPSGDNELCRYEEPDIRVLQQQANAYEQEVETSRRGDMGRYAYCRLDGVDSAVAHDFRNVVTNRLLKMLNNIISSVSTAAIRTTMSWTKFGTLAVTYCLRIVSWPHGLLHIPGRYFDCAKLGLSDWKHLFELCSDGELKVVPWTPEQKGVIVGSVAFGEIPLVVSDQGITLLYARDVQEKKKKKVAQAAPKRPVIVRTPLLSPPPPSPPPPSSHRVPLPRVPAGHPVQGPDNFLGYEIVDQPSGDNELCRYEEPDIRVLQQQANAYEQEVETSRRGDMGRYAYRRLVVPVTNRPFLMAPGVPPPPTQLPSNDFYRQLLKPPSSRPLPPLHPANRVPTTATSLHRAPSMAQSRAETRSKPGPVSGPAPTQRFAEQSGGYAPHSRSVSGPARQPVAESSRMAQARATYYYDDYMDEEEAEELERYQLHSEV</sequence>
<feature type="region of interest" description="Disordered" evidence="1">
    <location>
        <begin position="1154"/>
        <end position="1252"/>
    </location>
</feature>
<feature type="compositionally biased region" description="Acidic residues" evidence="1">
    <location>
        <begin position="189"/>
        <end position="205"/>
    </location>
</feature>
<reference evidence="3" key="1">
    <citation type="journal article" date="2014" name="Proc. Natl. Acad. Sci. U.S.A.">
        <title>Extensive sampling of basidiomycete genomes demonstrates inadequacy of the white-rot/brown-rot paradigm for wood decay fungi.</title>
        <authorList>
            <person name="Riley R."/>
            <person name="Salamov A.A."/>
            <person name="Brown D.W."/>
            <person name="Nagy L.G."/>
            <person name="Floudas D."/>
            <person name="Held B.W."/>
            <person name="Levasseur A."/>
            <person name="Lombard V."/>
            <person name="Morin E."/>
            <person name="Otillar R."/>
            <person name="Lindquist E.A."/>
            <person name="Sun H."/>
            <person name="LaButti K.M."/>
            <person name="Schmutz J."/>
            <person name="Jabbour D."/>
            <person name="Luo H."/>
            <person name="Baker S.E."/>
            <person name="Pisabarro A.G."/>
            <person name="Walton J.D."/>
            <person name="Blanchette R.A."/>
            <person name="Henrissat B."/>
            <person name="Martin F."/>
            <person name="Cullen D."/>
            <person name="Hibbett D.S."/>
            <person name="Grigoriev I.V."/>
        </authorList>
    </citation>
    <scope>NUCLEOTIDE SEQUENCE [LARGE SCALE GENOMIC DNA]</scope>
    <source>
        <strain evidence="3">CBS 339.88</strain>
    </source>
</reference>
<feature type="region of interest" description="Disordered" evidence="1">
    <location>
        <begin position="1"/>
        <end position="142"/>
    </location>
</feature>
<feature type="compositionally biased region" description="Low complexity" evidence="1">
    <location>
        <begin position="1066"/>
        <end position="1075"/>
    </location>
</feature>
<feature type="compositionally biased region" description="Polar residues" evidence="1">
    <location>
        <begin position="334"/>
        <end position="344"/>
    </location>
</feature>
<dbReference type="EMBL" id="KL142373">
    <property type="protein sequence ID" value="KDR79083.1"/>
    <property type="molecule type" value="Genomic_DNA"/>
</dbReference>
<organism evidence="2 3">
    <name type="scientific">Galerina marginata (strain CBS 339.88)</name>
    <dbReference type="NCBI Taxonomy" id="685588"/>
    <lineage>
        <taxon>Eukaryota</taxon>
        <taxon>Fungi</taxon>
        <taxon>Dikarya</taxon>
        <taxon>Basidiomycota</taxon>
        <taxon>Agaricomycotina</taxon>
        <taxon>Agaricomycetes</taxon>
        <taxon>Agaricomycetidae</taxon>
        <taxon>Agaricales</taxon>
        <taxon>Agaricineae</taxon>
        <taxon>Strophariaceae</taxon>
        <taxon>Galerina</taxon>
    </lineage>
</organism>
<feature type="region of interest" description="Disordered" evidence="1">
    <location>
        <begin position="1049"/>
        <end position="1080"/>
    </location>
</feature>
<feature type="region of interest" description="Disordered" evidence="1">
    <location>
        <begin position="809"/>
        <end position="837"/>
    </location>
</feature>
<feature type="compositionally biased region" description="Pro residues" evidence="1">
    <location>
        <begin position="1054"/>
        <end position="1065"/>
    </location>
</feature>
<dbReference type="PANTHER" id="PTHR45725">
    <property type="entry name" value="FORMIN HOMOLOGY 2 FAMILY MEMBER"/>
    <property type="match status" value="1"/>
</dbReference>
<feature type="compositionally biased region" description="Acidic residues" evidence="1">
    <location>
        <begin position="60"/>
        <end position="73"/>
    </location>
</feature>
<dbReference type="HOGENOM" id="CLU_283705_0_0_1"/>
<feature type="compositionally biased region" description="Basic residues" evidence="1">
    <location>
        <begin position="42"/>
        <end position="53"/>
    </location>
</feature>
<dbReference type="OrthoDB" id="3132195at2759"/>
<evidence type="ECO:0000313" key="2">
    <source>
        <dbReference type="EMBL" id="KDR79083.1"/>
    </source>
</evidence>
<evidence type="ECO:0000256" key="1">
    <source>
        <dbReference type="SAM" id="MobiDB-lite"/>
    </source>
</evidence>
<feature type="region of interest" description="Disordered" evidence="1">
    <location>
        <begin position="171"/>
        <end position="405"/>
    </location>
</feature>
<proteinExistence type="predicted"/>
<gene>
    <name evidence="2" type="ORF">GALMADRAFT_208568</name>
</gene>
<accession>A0A067TJE0</accession>
<feature type="compositionally biased region" description="Basic and acidic residues" evidence="1">
    <location>
        <begin position="1"/>
        <end position="28"/>
    </location>
</feature>
<feature type="compositionally biased region" description="Basic and acidic residues" evidence="1">
    <location>
        <begin position="212"/>
        <end position="237"/>
    </location>
</feature>
<feature type="compositionally biased region" description="Low complexity" evidence="1">
    <location>
        <begin position="826"/>
        <end position="835"/>
    </location>
</feature>
<feature type="compositionally biased region" description="Low complexity" evidence="1">
    <location>
        <begin position="355"/>
        <end position="370"/>
    </location>
</feature>
<evidence type="ECO:0000313" key="3">
    <source>
        <dbReference type="Proteomes" id="UP000027222"/>
    </source>
</evidence>
<name>A0A067TJE0_GALM3</name>
<dbReference type="PANTHER" id="PTHR45725:SF1">
    <property type="entry name" value="DISHEVELLED ASSOCIATED ACTIVATOR OF MORPHOGENESIS, ISOFORM D"/>
    <property type="match status" value="1"/>
</dbReference>
<keyword evidence="3" id="KW-1185">Reference proteome</keyword>
<protein>
    <submittedName>
        <fullName evidence="2">Uncharacterized protein</fullName>
    </submittedName>
</protein>
<feature type="compositionally biased region" description="Pro residues" evidence="1">
    <location>
        <begin position="814"/>
        <end position="825"/>
    </location>
</feature>
<dbReference type="Proteomes" id="UP000027222">
    <property type="component" value="Unassembled WGS sequence"/>
</dbReference>
<dbReference type="InterPro" id="IPR051425">
    <property type="entry name" value="Formin_Homology"/>
</dbReference>